<accession>A0A1I0LRI8</accession>
<organism evidence="7 8">
    <name type="scientific">Nonomuraea wenchangensis</name>
    <dbReference type="NCBI Taxonomy" id="568860"/>
    <lineage>
        <taxon>Bacteria</taxon>
        <taxon>Bacillati</taxon>
        <taxon>Actinomycetota</taxon>
        <taxon>Actinomycetes</taxon>
        <taxon>Streptosporangiales</taxon>
        <taxon>Streptosporangiaceae</taxon>
        <taxon>Nonomuraea</taxon>
    </lineage>
</organism>
<evidence type="ECO:0000256" key="4">
    <source>
        <dbReference type="PROSITE-ProRule" id="PRU01248"/>
    </source>
</evidence>
<dbReference type="STRING" id="568860.SAMN05421811_123161"/>
<dbReference type="InterPro" id="IPR044068">
    <property type="entry name" value="CB"/>
</dbReference>
<dbReference type="PANTHER" id="PTHR30349">
    <property type="entry name" value="PHAGE INTEGRASE-RELATED"/>
    <property type="match status" value="1"/>
</dbReference>
<dbReference type="InterPro" id="IPR004107">
    <property type="entry name" value="Integrase_SAM-like_N"/>
</dbReference>
<dbReference type="PANTHER" id="PTHR30349:SF81">
    <property type="entry name" value="TYROSINE RECOMBINASE XERC"/>
    <property type="match status" value="1"/>
</dbReference>
<keyword evidence="2 4" id="KW-0238">DNA-binding</keyword>
<dbReference type="Pfam" id="PF02899">
    <property type="entry name" value="Phage_int_SAM_1"/>
    <property type="match status" value="1"/>
</dbReference>
<evidence type="ECO:0000256" key="1">
    <source>
        <dbReference type="ARBA" id="ARBA00022908"/>
    </source>
</evidence>
<dbReference type="InterPro" id="IPR010998">
    <property type="entry name" value="Integrase_recombinase_N"/>
</dbReference>
<gene>
    <name evidence="7" type="ORF">SAMN05421811_123161</name>
</gene>
<dbReference type="Gene3D" id="1.10.443.10">
    <property type="entry name" value="Intergrase catalytic core"/>
    <property type="match status" value="1"/>
</dbReference>
<dbReference type="Pfam" id="PF00589">
    <property type="entry name" value="Phage_integrase"/>
    <property type="match status" value="1"/>
</dbReference>
<dbReference type="AlphaFoldDB" id="A0A1I0LRI8"/>
<keyword evidence="8" id="KW-1185">Reference proteome</keyword>
<evidence type="ECO:0000256" key="2">
    <source>
        <dbReference type="ARBA" id="ARBA00023125"/>
    </source>
</evidence>
<dbReference type="Proteomes" id="UP000199361">
    <property type="component" value="Unassembled WGS sequence"/>
</dbReference>
<dbReference type="InterPro" id="IPR011010">
    <property type="entry name" value="DNA_brk_join_enz"/>
</dbReference>
<sequence length="337" mass="38268">MLSPASRSRTAQATIVNAELVVVRSEDVALPLDLPPIILDLTRAWLWSFDSKNTRETYERYIRRWFEFCTETGLDPLEARKPHGDVFSRWFQETARRPPKPKTVALVLSTVSSWYEYLHETEALDANRFKKTRRPKVPRKHSETVALTKGEAQDLLRAADADHGRERLRTAALIRLLLQTGIRISDAINAQTDDLGYVRGYRTLRIRVKGGDTIIRRLPVETTRALDVYLAERARREGVELQDLTGPLLATSTGQSWSRSKAFELVCRLAKQAGIRSKVSPHSLRHTYASLAQEAGVSMRQIQLDLDHADVSTTEIYVHSRDRLEKDASQVVASLLE</sequence>
<feature type="domain" description="Tyr recombinase" evidence="5">
    <location>
        <begin position="142"/>
        <end position="330"/>
    </location>
</feature>
<dbReference type="InterPro" id="IPR013762">
    <property type="entry name" value="Integrase-like_cat_sf"/>
</dbReference>
<dbReference type="PROSITE" id="PS51900">
    <property type="entry name" value="CB"/>
    <property type="match status" value="1"/>
</dbReference>
<reference evidence="7 8" key="1">
    <citation type="submission" date="2016-10" db="EMBL/GenBank/DDBJ databases">
        <authorList>
            <person name="de Groot N.N."/>
        </authorList>
    </citation>
    <scope>NUCLEOTIDE SEQUENCE [LARGE SCALE GENOMIC DNA]</scope>
    <source>
        <strain evidence="7 8">CGMCC 4.5598</strain>
    </source>
</reference>
<dbReference type="GO" id="GO:0003677">
    <property type="term" value="F:DNA binding"/>
    <property type="evidence" value="ECO:0007669"/>
    <property type="project" value="UniProtKB-UniRule"/>
</dbReference>
<evidence type="ECO:0000313" key="7">
    <source>
        <dbReference type="EMBL" id="SEU44833.1"/>
    </source>
</evidence>
<dbReference type="EMBL" id="FOHX01000023">
    <property type="protein sequence ID" value="SEU44833.1"/>
    <property type="molecule type" value="Genomic_DNA"/>
</dbReference>
<evidence type="ECO:0000259" key="5">
    <source>
        <dbReference type="PROSITE" id="PS51898"/>
    </source>
</evidence>
<evidence type="ECO:0000256" key="3">
    <source>
        <dbReference type="ARBA" id="ARBA00023172"/>
    </source>
</evidence>
<proteinExistence type="predicted"/>
<dbReference type="PROSITE" id="PS51898">
    <property type="entry name" value="TYR_RECOMBINASE"/>
    <property type="match status" value="1"/>
</dbReference>
<dbReference type="GO" id="GO:0006310">
    <property type="term" value="P:DNA recombination"/>
    <property type="evidence" value="ECO:0007669"/>
    <property type="project" value="UniProtKB-KW"/>
</dbReference>
<name>A0A1I0LRI8_9ACTN</name>
<dbReference type="Gene3D" id="1.10.150.130">
    <property type="match status" value="1"/>
</dbReference>
<evidence type="ECO:0000313" key="8">
    <source>
        <dbReference type="Proteomes" id="UP000199361"/>
    </source>
</evidence>
<dbReference type="InterPro" id="IPR002104">
    <property type="entry name" value="Integrase_catalytic"/>
</dbReference>
<dbReference type="GO" id="GO:0015074">
    <property type="term" value="P:DNA integration"/>
    <property type="evidence" value="ECO:0007669"/>
    <property type="project" value="UniProtKB-KW"/>
</dbReference>
<dbReference type="InterPro" id="IPR050090">
    <property type="entry name" value="Tyrosine_recombinase_XerCD"/>
</dbReference>
<protein>
    <submittedName>
        <fullName evidence="7">Site-specific recombinase XerD</fullName>
    </submittedName>
</protein>
<dbReference type="OrthoDB" id="4137935at2"/>
<feature type="domain" description="Core-binding (CB)" evidence="6">
    <location>
        <begin position="36"/>
        <end position="119"/>
    </location>
</feature>
<keyword evidence="3" id="KW-0233">DNA recombination</keyword>
<dbReference type="SUPFAM" id="SSF56349">
    <property type="entry name" value="DNA breaking-rejoining enzymes"/>
    <property type="match status" value="1"/>
</dbReference>
<keyword evidence="1" id="KW-0229">DNA integration</keyword>
<evidence type="ECO:0000259" key="6">
    <source>
        <dbReference type="PROSITE" id="PS51900"/>
    </source>
</evidence>